<keyword evidence="3 7" id="KW-0812">Transmembrane</keyword>
<dbReference type="RefSeq" id="WP_051496885.1">
    <property type="nucleotide sequence ID" value="NZ_CP003181.2"/>
</dbReference>
<sequence length="579" mass="61030">MHIKAAIQIIILVVLAVVDILIARQIDSGRRVSVTVNSHALVIFSDKQFFSPQPKIIDTYTIIKKSVVLILFVFGTVLLFSDASHAADLSNPTQSYQGLLDLIQSGANSWNARLLGYAKDLFWSLALIQLVWTFAPLVLKGADIGEIVGELLYFVMIIGFFYALLTNAVTWATDIVNSFRQAGAMAAGVGQQLEPGNMFGFAVQMAKTIGETRTVNPLIAGMVSLATVIVLLCFSFISAFMGVTLVESYIVINASVFFLGFGGSQWTRGYATAMARYAVAVGAKLFVLTLLIGIIIQSGNSWAAAYSRDQVSMWTMVGLSLVCAYLSKKIPDLVQSMISGSSIGNLSVVGARTAFTAATGGVSSIPPVAGGIGKAAEFDVNTAGRNIANAMDSSFTEHIKISGIMGSSESSSIQTASLLSPRVGGSTHISKSDTDSLAQNRSRQGDSYISRIPDGSSGISAPITIVADNMRTAAAAPDGASGGKTGTPQPFSQQTPSDSPSRPISMVFAQSALAGALGDTGLLSTLSVPGMERTHKLNLGQSPQNGGNGEGKTWARNDTFPSSKPENMLRPSPDPKKKT</sequence>
<gene>
    <name evidence="8" type="ORF">GbCGDNIH3_7091</name>
</gene>
<dbReference type="InterPro" id="IPR007688">
    <property type="entry name" value="Conjugal_tfr_TrbL/VirB6"/>
</dbReference>
<dbReference type="Pfam" id="PF04610">
    <property type="entry name" value="TrbL"/>
    <property type="match status" value="1"/>
</dbReference>
<keyword evidence="5 7" id="KW-0472">Membrane</keyword>
<feature type="region of interest" description="Disordered" evidence="6">
    <location>
        <begin position="474"/>
        <end position="503"/>
    </location>
</feature>
<dbReference type="GO" id="GO:0016020">
    <property type="term" value="C:membrane"/>
    <property type="evidence" value="ECO:0007669"/>
    <property type="project" value="UniProtKB-SubCell"/>
</dbReference>
<accession>A0AAN0RE46</accession>
<keyword evidence="4 7" id="KW-1133">Transmembrane helix</keyword>
<evidence type="ECO:0000256" key="5">
    <source>
        <dbReference type="ARBA" id="ARBA00023136"/>
    </source>
</evidence>
<feature type="compositionally biased region" description="Polar residues" evidence="6">
    <location>
        <begin position="435"/>
        <end position="447"/>
    </location>
</feature>
<evidence type="ECO:0000256" key="1">
    <source>
        <dbReference type="ARBA" id="ARBA00004141"/>
    </source>
</evidence>
<organism evidence="8 9">
    <name type="scientific">Granulibacter bethesdensis</name>
    <dbReference type="NCBI Taxonomy" id="364410"/>
    <lineage>
        <taxon>Bacteria</taxon>
        <taxon>Pseudomonadati</taxon>
        <taxon>Pseudomonadota</taxon>
        <taxon>Alphaproteobacteria</taxon>
        <taxon>Acetobacterales</taxon>
        <taxon>Acetobacteraceae</taxon>
        <taxon>Granulibacter</taxon>
    </lineage>
</organism>
<evidence type="ECO:0000256" key="2">
    <source>
        <dbReference type="ARBA" id="ARBA00007802"/>
    </source>
</evidence>
<dbReference type="EMBL" id="CP003181">
    <property type="protein sequence ID" value="AHJ63191.1"/>
    <property type="molecule type" value="Genomic_DNA"/>
</dbReference>
<dbReference type="AlphaFoldDB" id="A0AAN0RE46"/>
<evidence type="ECO:0000256" key="3">
    <source>
        <dbReference type="ARBA" id="ARBA00022692"/>
    </source>
</evidence>
<feature type="compositionally biased region" description="Polar residues" evidence="6">
    <location>
        <begin position="486"/>
        <end position="502"/>
    </location>
</feature>
<dbReference type="KEGG" id="gbc:GbCGDNIH3_7091"/>
<feature type="transmembrane region" description="Helical" evidence="7">
    <location>
        <begin position="218"/>
        <end position="243"/>
    </location>
</feature>
<feature type="region of interest" description="Disordered" evidence="6">
    <location>
        <begin position="536"/>
        <end position="579"/>
    </location>
</feature>
<dbReference type="InterPro" id="IPR014150">
    <property type="entry name" value="Conjugal_tfr_TrbL"/>
</dbReference>
<reference evidence="9" key="1">
    <citation type="submission" date="2012-06" db="EMBL/GenBank/DDBJ databases">
        <title>Genome analysis of multiple Granulibacter bethesdensis isolates demonstrates substantial genome diversity.</title>
        <authorList>
            <person name="Greenberg D.E."/>
            <person name="Porcella S.F."/>
            <person name="Zarember K."/>
            <person name="Zelazny A.M."/>
            <person name="Bruno D."/>
            <person name="Martens C."/>
            <person name="Barbian K.D."/>
            <person name="Jaske E."/>
            <person name="Holland S.M."/>
        </authorList>
    </citation>
    <scope>NUCLEOTIDE SEQUENCE [LARGE SCALE GENOMIC DNA]</scope>
    <source>
        <strain evidence="9">CGDNIH3</strain>
    </source>
</reference>
<evidence type="ECO:0000256" key="6">
    <source>
        <dbReference type="SAM" id="MobiDB-lite"/>
    </source>
</evidence>
<feature type="transmembrane region" description="Helical" evidence="7">
    <location>
        <begin position="6"/>
        <end position="23"/>
    </location>
</feature>
<comment type="similarity">
    <text evidence="2">Belongs to the TrbL/VirB6 family.</text>
</comment>
<evidence type="ECO:0000313" key="9">
    <source>
        <dbReference type="Proteomes" id="UP000019438"/>
    </source>
</evidence>
<feature type="transmembrane region" description="Helical" evidence="7">
    <location>
        <begin position="151"/>
        <end position="172"/>
    </location>
</feature>
<feature type="transmembrane region" description="Helical" evidence="7">
    <location>
        <begin position="278"/>
        <end position="299"/>
    </location>
</feature>
<feature type="transmembrane region" description="Helical" evidence="7">
    <location>
        <begin position="62"/>
        <end position="81"/>
    </location>
</feature>
<evidence type="ECO:0000256" key="7">
    <source>
        <dbReference type="SAM" id="Phobius"/>
    </source>
</evidence>
<feature type="region of interest" description="Disordered" evidence="6">
    <location>
        <begin position="415"/>
        <end position="454"/>
    </location>
</feature>
<feature type="transmembrane region" description="Helical" evidence="7">
    <location>
        <begin position="249"/>
        <end position="266"/>
    </location>
</feature>
<proteinExistence type="inferred from homology"/>
<dbReference type="GO" id="GO:0030255">
    <property type="term" value="P:protein secretion by the type IV secretion system"/>
    <property type="evidence" value="ECO:0007669"/>
    <property type="project" value="InterPro"/>
</dbReference>
<evidence type="ECO:0000313" key="8">
    <source>
        <dbReference type="EMBL" id="AHJ63191.1"/>
    </source>
</evidence>
<comment type="subcellular location">
    <subcellularLocation>
        <location evidence="1">Membrane</location>
        <topology evidence="1">Multi-pass membrane protein</topology>
    </subcellularLocation>
</comment>
<feature type="transmembrane region" description="Helical" evidence="7">
    <location>
        <begin position="121"/>
        <end position="139"/>
    </location>
</feature>
<evidence type="ECO:0000256" key="4">
    <source>
        <dbReference type="ARBA" id="ARBA00022989"/>
    </source>
</evidence>
<dbReference type="NCBIfam" id="TIGR02783">
    <property type="entry name" value="TrbL_P"/>
    <property type="match status" value="1"/>
</dbReference>
<dbReference type="Proteomes" id="UP000019438">
    <property type="component" value="Chromosome"/>
</dbReference>
<protein>
    <submittedName>
        <fullName evidence="8">Conjugal transfer protein trbL</fullName>
    </submittedName>
</protein>
<name>A0AAN0RE46_9PROT</name>